<feature type="transmembrane region" description="Helical" evidence="6">
    <location>
        <begin position="467"/>
        <end position="487"/>
    </location>
</feature>
<feature type="transmembrane region" description="Helical" evidence="6">
    <location>
        <begin position="415"/>
        <end position="438"/>
    </location>
</feature>
<gene>
    <name evidence="8" type="ORF">V6U78_01595</name>
</gene>
<evidence type="ECO:0000256" key="2">
    <source>
        <dbReference type="ARBA" id="ARBA00022475"/>
    </source>
</evidence>
<organism evidence="8 9">
    <name type="scientific">Marinospirillum alkalitolerans</name>
    <dbReference type="NCBI Taxonomy" id="3123374"/>
    <lineage>
        <taxon>Bacteria</taxon>
        <taxon>Pseudomonadati</taxon>
        <taxon>Pseudomonadota</taxon>
        <taxon>Gammaproteobacteria</taxon>
        <taxon>Oceanospirillales</taxon>
        <taxon>Oceanospirillaceae</taxon>
        <taxon>Marinospirillum</taxon>
    </lineage>
</organism>
<dbReference type="Pfam" id="PF02687">
    <property type="entry name" value="FtsX"/>
    <property type="match status" value="2"/>
</dbReference>
<evidence type="ECO:0000313" key="9">
    <source>
        <dbReference type="Proteomes" id="UP001621714"/>
    </source>
</evidence>
<dbReference type="InterPro" id="IPR003838">
    <property type="entry name" value="ABC3_permease_C"/>
</dbReference>
<name>A0ABW8PWJ8_9GAMM</name>
<sequence>MMQEAALAARLLWRGVRAGEYRVLILALLLAVSCSTLLAVLGERMQGALSFEASRLAGGDLVVSGRQPADPELISWLEASGLAYSESASMTSMAATEADLLLVSVQAVGDRYPLLGQVRLSDAEGERRVSHPPAVGEIWIEPAVAIRLGLELGQTLTLGDTDLQVTHWLLETPEQRGGFSQFSPSVMVHLASLEQSALLAALSRAQWRLGLRLDAAESEPLITELRQRLRDDQRLRLLEEDQPALARALDEGQRFLNMAGLVAILLAALAIALAMQRQVRRQAKEVALLRCMGRTRGQVARLLVFQFVWLGLLVGLLGGALGYLAHLGLVALLAPLLPLTLPEPSLWPLLLALVSSWLLLLGLALAPILSLAQVSPLAVLQARPWKISLASGLTYSLALLSVVLIGYALSGDLLLSAATLLGLLLVGLLVAACGWLLLKLFGMSLQSLSWSWRQTYRRLMGHPNETLLQLGTFTLAFTAILLVGRAGTQLVGDWQAQLPQEAPNHFAVDIQPYEKDDFVDFLDTRGLMHSRIYPLVRGRLTEINDQAALEAVPPSGREDNTLRRELNLTWTSALPEGNQLLEGQWWPDLATPLEGRAPISIEQGMAERLGLTLGDQLLFQVAGTPVLTQVVSVREVDWQSFQPNFYVIFPPDVLEVYGYTYLASFYLDAQQNLLIRDLARAFPGVALLDIRAILDQAEGVLRQLSQGIHYLLAFVLLAGLLVTWALMMASLDARQKEQALLKVLGLTRRRLLIRQLLEFAAIGLIAGLLAAGLGELLYALIADQLLNLHWRPAPSYWLLPPLVGALLLSACAYLALRPTFEMAPHRLMQRLSGSG</sequence>
<evidence type="ECO:0000256" key="6">
    <source>
        <dbReference type="SAM" id="Phobius"/>
    </source>
</evidence>
<comment type="subcellular location">
    <subcellularLocation>
        <location evidence="1">Cell membrane</location>
        <topology evidence="1">Multi-pass membrane protein</topology>
    </subcellularLocation>
</comment>
<evidence type="ECO:0000256" key="3">
    <source>
        <dbReference type="ARBA" id="ARBA00022692"/>
    </source>
</evidence>
<keyword evidence="3 6" id="KW-0812">Transmembrane</keyword>
<feature type="transmembrane region" description="Helical" evidence="6">
    <location>
        <begin position="756"/>
        <end position="781"/>
    </location>
</feature>
<protein>
    <submittedName>
        <fullName evidence="8">FtsX-like permease family protein</fullName>
    </submittedName>
</protein>
<feature type="transmembrane region" description="Helical" evidence="6">
    <location>
        <begin position="387"/>
        <end position="409"/>
    </location>
</feature>
<comment type="caution">
    <text evidence="8">The sequence shown here is derived from an EMBL/GenBank/DDBJ whole genome shotgun (WGS) entry which is preliminary data.</text>
</comment>
<feature type="transmembrane region" description="Helical" evidence="6">
    <location>
        <begin position="255"/>
        <end position="275"/>
    </location>
</feature>
<feature type="domain" description="ABC3 transporter permease C-terminal" evidence="7">
    <location>
        <begin position="258"/>
        <end position="376"/>
    </location>
</feature>
<proteinExistence type="predicted"/>
<feature type="transmembrane region" description="Helical" evidence="6">
    <location>
        <begin position="796"/>
        <end position="816"/>
    </location>
</feature>
<dbReference type="PANTHER" id="PTHR30287:SF1">
    <property type="entry name" value="INNER MEMBRANE PROTEIN"/>
    <property type="match status" value="1"/>
</dbReference>
<keyword evidence="5 6" id="KW-0472">Membrane</keyword>
<dbReference type="InterPro" id="IPR038766">
    <property type="entry name" value="Membrane_comp_ABC_pdt"/>
</dbReference>
<dbReference type="PANTHER" id="PTHR30287">
    <property type="entry name" value="MEMBRANE COMPONENT OF PREDICTED ABC SUPERFAMILY METABOLITE UPTAKE TRANSPORTER"/>
    <property type="match status" value="1"/>
</dbReference>
<evidence type="ECO:0000256" key="1">
    <source>
        <dbReference type="ARBA" id="ARBA00004651"/>
    </source>
</evidence>
<feature type="transmembrane region" description="Helical" evidence="6">
    <location>
        <begin position="302"/>
        <end position="325"/>
    </location>
</feature>
<keyword evidence="2" id="KW-1003">Cell membrane</keyword>
<evidence type="ECO:0000259" key="7">
    <source>
        <dbReference type="Pfam" id="PF02687"/>
    </source>
</evidence>
<dbReference type="Proteomes" id="UP001621714">
    <property type="component" value="Unassembled WGS sequence"/>
</dbReference>
<evidence type="ECO:0000256" key="5">
    <source>
        <dbReference type="ARBA" id="ARBA00023136"/>
    </source>
</evidence>
<dbReference type="RefSeq" id="WP_405336508.1">
    <property type="nucleotide sequence ID" value="NZ_JBANFI010000001.1"/>
</dbReference>
<evidence type="ECO:0000313" key="8">
    <source>
        <dbReference type="EMBL" id="MFK7159732.1"/>
    </source>
</evidence>
<keyword evidence="9" id="KW-1185">Reference proteome</keyword>
<accession>A0ABW8PWJ8</accession>
<reference evidence="8 9" key="1">
    <citation type="submission" date="2024-02" db="EMBL/GenBank/DDBJ databases">
        <title>Marinospirillum sp. MEB 164 isolated from Lonar lake sediment.</title>
        <authorList>
            <person name="Joshi A."/>
            <person name="Thite S."/>
        </authorList>
    </citation>
    <scope>NUCLEOTIDE SEQUENCE [LARGE SCALE GENOMIC DNA]</scope>
    <source>
        <strain evidence="8 9">MEB164</strain>
    </source>
</reference>
<keyword evidence="4 6" id="KW-1133">Transmembrane helix</keyword>
<feature type="transmembrane region" description="Helical" evidence="6">
    <location>
        <begin position="345"/>
        <end position="366"/>
    </location>
</feature>
<evidence type="ECO:0000256" key="4">
    <source>
        <dbReference type="ARBA" id="ARBA00022989"/>
    </source>
</evidence>
<dbReference type="EMBL" id="JBANFI010000001">
    <property type="protein sequence ID" value="MFK7159732.1"/>
    <property type="molecule type" value="Genomic_DNA"/>
</dbReference>
<feature type="transmembrane region" description="Helical" evidence="6">
    <location>
        <begin position="708"/>
        <end position="727"/>
    </location>
</feature>
<feature type="domain" description="ABC3 transporter permease C-terminal" evidence="7">
    <location>
        <begin position="712"/>
        <end position="817"/>
    </location>
</feature>